<dbReference type="InterPro" id="IPR001792">
    <property type="entry name" value="Acylphosphatase-like_dom"/>
</dbReference>
<organism evidence="8 9">
    <name type="scientific">Aquifex aeolicus</name>
    <dbReference type="NCBI Taxonomy" id="63363"/>
    <lineage>
        <taxon>Bacteria</taxon>
        <taxon>Pseudomonadati</taxon>
        <taxon>Aquificota</taxon>
        <taxon>Aquificia</taxon>
        <taxon>Aquificales</taxon>
        <taxon>Aquificaceae</taxon>
        <taxon>Aquifex</taxon>
    </lineage>
</organism>
<dbReference type="SUPFAM" id="SSF54975">
    <property type="entry name" value="Acylphosphatase/BLUF domain-like"/>
    <property type="match status" value="1"/>
</dbReference>
<comment type="catalytic activity">
    <reaction evidence="3 4 5">
        <text>an acyl phosphate + H2O = a carboxylate + phosphate + H(+)</text>
        <dbReference type="Rhea" id="RHEA:14965"/>
        <dbReference type="ChEBI" id="CHEBI:15377"/>
        <dbReference type="ChEBI" id="CHEBI:15378"/>
        <dbReference type="ChEBI" id="CHEBI:29067"/>
        <dbReference type="ChEBI" id="CHEBI:43474"/>
        <dbReference type="ChEBI" id="CHEBI:59918"/>
        <dbReference type="EC" id="3.6.1.7"/>
    </reaction>
</comment>
<dbReference type="EC" id="3.6.1.7" evidence="2 4"/>
<dbReference type="PROSITE" id="PS51160">
    <property type="entry name" value="ACYLPHOSPHATASE_3"/>
    <property type="match status" value="1"/>
</dbReference>
<dbReference type="PANTHER" id="PTHR47268">
    <property type="entry name" value="ACYLPHOSPHATASE"/>
    <property type="match status" value="1"/>
</dbReference>
<name>A0A9D0YQS9_AQUAO</name>
<feature type="active site" evidence="4">
    <location>
        <position position="38"/>
    </location>
</feature>
<comment type="caution">
    <text evidence="8">The sequence shown here is derived from an EMBL/GenBank/DDBJ whole genome shotgun (WGS) entry which is preliminary data.</text>
</comment>
<sequence>MAEKRLHAFISGRVQGVGFRYFTEQRANVYGITGWVRNLPDGRVEVVAEGDEILLKEFLEDLKKGPPLARVDKIEVNWDEPTGEFLEFYIRRDF</sequence>
<dbReference type="GO" id="GO:0003998">
    <property type="term" value="F:acylphosphatase activity"/>
    <property type="evidence" value="ECO:0007669"/>
    <property type="project" value="UniProtKB-EC"/>
</dbReference>
<comment type="similarity">
    <text evidence="1 6">Belongs to the acylphosphatase family.</text>
</comment>
<dbReference type="InterPro" id="IPR020456">
    <property type="entry name" value="Acylphosphatase"/>
</dbReference>
<evidence type="ECO:0000256" key="5">
    <source>
        <dbReference type="RuleBase" id="RU000553"/>
    </source>
</evidence>
<feature type="domain" description="Acylphosphatase-like" evidence="7">
    <location>
        <begin position="5"/>
        <end position="92"/>
    </location>
</feature>
<evidence type="ECO:0000256" key="2">
    <source>
        <dbReference type="ARBA" id="ARBA00012150"/>
    </source>
</evidence>
<evidence type="ECO:0000259" key="7">
    <source>
        <dbReference type="PROSITE" id="PS51160"/>
    </source>
</evidence>
<accession>A0A9D0YQS9</accession>
<dbReference type="AlphaFoldDB" id="A0A9D0YQS9"/>
<dbReference type="PANTHER" id="PTHR47268:SF4">
    <property type="entry name" value="ACYLPHOSPHATASE"/>
    <property type="match status" value="1"/>
</dbReference>
<dbReference type="Pfam" id="PF00708">
    <property type="entry name" value="Acylphosphatase"/>
    <property type="match status" value="1"/>
</dbReference>
<keyword evidence="4 5" id="KW-0378">Hydrolase</keyword>
<evidence type="ECO:0000313" key="9">
    <source>
        <dbReference type="Proteomes" id="UP000606463"/>
    </source>
</evidence>
<dbReference type="PROSITE" id="PS00150">
    <property type="entry name" value="ACYLPHOSPHATASE_1"/>
    <property type="match status" value="1"/>
</dbReference>
<dbReference type="InterPro" id="IPR036046">
    <property type="entry name" value="Acylphosphatase-like_dom_sf"/>
</dbReference>
<dbReference type="Proteomes" id="UP000606463">
    <property type="component" value="Unassembled WGS sequence"/>
</dbReference>
<evidence type="ECO:0000256" key="3">
    <source>
        <dbReference type="ARBA" id="ARBA00047645"/>
    </source>
</evidence>
<evidence type="ECO:0000256" key="4">
    <source>
        <dbReference type="PROSITE-ProRule" id="PRU00520"/>
    </source>
</evidence>
<proteinExistence type="inferred from homology"/>
<protein>
    <recommendedName>
        <fullName evidence="2 4">Acylphosphatase</fullName>
        <ecNumber evidence="2 4">3.6.1.7</ecNumber>
    </recommendedName>
</protein>
<evidence type="ECO:0000256" key="1">
    <source>
        <dbReference type="ARBA" id="ARBA00005614"/>
    </source>
</evidence>
<dbReference type="PROSITE" id="PS00151">
    <property type="entry name" value="ACYLPHOSPHATASE_2"/>
    <property type="match status" value="1"/>
</dbReference>
<evidence type="ECO:0000256" key="6">
    <source>
        <dbReference type="RuleBase" id="RU004168"/>
    </source>
</evidence>
<dbReference type="InterPro" id="IPR017968">
    <property type="entry name" value="Acylphosphatase_CS"/>
</dbReference>
<reference evidence="8" key="1">
    <citation type="journal article" date="2020" name="ISME J.">
        <title>Gammaproteobacteria mediating utilization of methyl-, sulfur- and petroleum organic compounds in deep ocean hydrothermal plumes.</title>
        <authorList>
            <person name="Zhou Z."/>
            <person name="Liu Y."/>
            <person name="Pan J."/>
            <person name="Cron B.R."/>
            <person name="Toner B.M."/>
            <person name="Anantharaman K."/>
            <person name="Breier J.A."/>
            <person name="Dick G.J."/>
            <person name="Li M."/>
        </authorList>
    </citation>
    <scope>NUCLEOTIDE SEQUENCE</scope>
    <source>
        <strain evidence="8">SZUA-1501</strain>
    </source>
</reference>
<gene>
    <name evidence="8" type="ORF">EYH37_05700</name>
</gene>
<dbReference type="Gene3D" id="3.30.70.100">
    <property type="match status" value="1"/>
</dbReference>
<dbReference type="EMBL" id="DQVE01000056">
    <property type="protein sequence ID" value="HIP98833.1"/>
    <property type="molecule type" value="Genomic_DNA"/>
</dbReference>
<evidence type="ECO:0000313" key="8">
    <source>
        <dbReference type="EMBL" id="HIP98833.1"/>
    </source>
</evidence>
<feature type="active site" evidence="4">
    <location>
        <position position="20"/>
    </location>
</feature>